<gene>
    <name evidence="1" type="ORF">BAE44_0015602</name>
</gene>
<evidence type="ECO:0000313" key="1">
    <source>
        <dbReference type="EMBL" id="OEL23379.1"/>
    </source>
</evidence>
<sequence>MSEENKTTIQSEETSH</sequence>
<keyword evidence="2" id="KW-1185">Reference proteome</keyword>
<dbReference type="AlphaFoldDB" id="A0A1E5VE10"/>
<dbReference type="Proteomes" id="UP000095767">
    <property type="component" value="Unassembled WGS sequence"/>
</dbReference>
<protein>
    <submittedName>
        <fullName evidence="1">Uncharacterized protein</fullName>
    </submittedName>
</protein>
<proteinExistence type="predicted"/>
<dbReference type="EMBL" id="LWDX02042684">
    <property type="protein sequence ID" value="OEL23379.1"/>
    <property type="molecule type" value="Genomic_DNA"/>
</dbReference>
<reference evidence="1 2" key="1">
    <citation type="submission" date="2016-09" db="EMBL/GenBank/DDBJ databases">
        <title>The draft genome of Dichanthelium oligosanthes: A C3 panicoid grass species.</title>
        <authorList>
            <person name="Studer A.J."/>
            <person name="Schnable J.C."/>
            <person name="Brutnell T.P."/>
        </authorList>
    </citation>
    <scope>NUCLEOTIDE SEQUENCE [LARGE SCALE GENOMIC DNA]</scope>
    <source>
        <strain evidence="2">cv. Kellogg 1175</strain>
        <tissue evidence="1">Leaf</tissue>
    </source>
</reference>
<evidence type="ECO:0000313" key="2">
    <source>
        <dbReference type="Proteomes" id="UP000095767"/>
    </source>
</evidence>
<comment type="caution">
    <text evidence="1">The sequence shown here is derived from an EMBL/GenBank/DDBJ whole genome shotgun (WGS) entry which is preliminary data.</text>
</comment>
<accession>A0A1E5VE10</accession>
<organism evidence="1 2">
    <name type="scientific">Dichanthelium oligosanthes</name>
    <dbReference type="NCBI Taxonomy" id="888268"/>
    <lineage>
        <taxon>Eukaryota</taxon>
        <taxon>Viridiplantae</taxon>
        <taxon>Streptophyta</taxon>
        <taxon>Embryophyta</taxon>
        <taxon>Tracheophyta</taxon>
        <taxon>Spermatophyta</taxon>
        <taxon>Magnoliopsida</taxon>
        <taxon>Liliopsida</taxon>
        <taxon>Poales</taxon>
        <taxon>Poaceae</taxon>
        <taxon>PACMAD clade</taxon>
        <taxon>Panicoideae</taxon>
        <taxon>Panicodae</taxon>
        <taxon>Paniceae</taxon>
        <taxon>Dichantheliinae</taxon>
        <taxon>Dichanthelium</taxon>
    </lineage>
</organism>
<name>A0A1E5VE10_9POAL</name>